<dbReference type="GO" id="GO:0006797">
    <property type="term" value="P:polyphosphate metabolic process"/>
    <property type="evidence" value="ECO:0007669"/>
    <property type="project" value="InterPro"/>
</dbReference>
<feature type="compositionally biased region" description="Basic and acidic residues" evidence="3">
    <location>
        <begin position="26"/>
        <end position="39"/>
    </location>
</feature>
<reference evidence="6" key="1">
    <citation type="submission" date="2016-10" db="EMBL/GenBank/DDBJ databases">
        <authorList>
            <person name="Varghese N."/>
            <person name="Submissions S."/>
        </authorList>
    </citation>
    <scope>NUCLEOTIDE SEQUENCE [LARGE SCALE GENOMIC DNA]</scope>
    <source>
        <strain evidence="6">CGMCC 1.6474</strain>
    </source>
</reference>
<sequence>MSKTNGKDADGPEPGKIRETASQGDAGHRTKGKETEKKAEKKAKRSAKKAAKQEARTRRLDDHPPSSAAWARAADAGMGTAPSLSPHRHPRLARAAPGIVTVEPGTRFALASVDADATGGLDKAEAKAALADERERIKALQEKLYAEHARSLLVVFQAIDTGGKDGTIRSVLEGVNPQGCRVWSFKVPSAEELDQDFLWRYHARAPGRGLIGVFNRSHYEDVLVVRVKGLVPEETWRERYGLINDFERLLTLSGTTILKFFLHISKDEQKERLEARLEDPDKHWKFDPADLTERKSWDAYRTAFDDALSRCSTPYAPWHVVPANRKWARNLMVARTIADTLEAMDPRFPPAREGLAGLKVPD</sequence>
<dbReference type="InterPro" id="IPR022488">
    <property type="entry name" value="PPK2-related"/>
</dbReference>
<dbReference type="Gene3D" id="3.40.50.300">
    <property type="entry name" value="P-loop containing nucleotide triphosphate hydrolases"/>
    <property type="match status" value="1"/>
</dbReference>
<dbReference type="RefSeq" id="WP_244535228.1">
    <property type="nucleotide sequence ID" value="NZ_FOSV01000001.1"/>
</dbReference>
<feature type="compositionally biased region" description="Basic and acidic residues" evidence="3">
    <location>
        <begin position="1"/>
        <end position="19"/>
    </location>
</feature>
<dbReference type="EMBL" id="FOSV01000001">
    <property type="protein sequence ID" value="SFK30382.1"/>
    <property type="molecule type" value="Genomic_DNA"/>
</dbReference>
<feature type="region of interest" description="Disordered" evidence="3">
    <location>
        <begin position="1"/>
        <end position="89"/>
    </location>
</feature>
<accession>A0A1I3YEY3</accession>
<name>A0A1I3YEY3_9HYPH</name>
<gene>
    <name evidence="5" type="ORF">SAMN04488125_101174</name>
</gene>
<dbReference type="STRING" id="414703.SAMN04488125_101174"/>
<evidence type="ECO:0000256" key="1">
    <source>
        <dbReference type="ARBA" id="ARBA00023310"/>
    </source>
</evidence>
<feature type="compositionally biased region" description="Basic residues" evidence="3">
    <location>
        <begin position="40"/>
        <end position="50"/>
    </location>
</feature>
<comment type="catalytic activity">
    <reaction evidence="2">
        <text>[phosphate](n) + ATP = [phosphate](n+1) + ADP</text>
        <dbReference type="Rhea" id="RHEA:19573"/>
        <dbReference type="Rhea" id="RHEA-COMP:9859"/>
        <dbReference type="Rhea" id="RHEA-COMP:14280"/>
        <dbReference type="ChEBI" id="CHEBI:16838"/>
        <dbReference type="ChEBI" id="CHEBI:30616"/>
        <dbReference type="ChEBI" id="CHEBI:456216"/>
    </reaction>
    <physiologicalReaction direction="right-to-left" evidence="2">
        <dbReference type="Rhea" id="RHEA:19575"/>
    </physiologicalReaction>
</comment>
<dbReference type="Pfam" id="PF03976">
    <property type="entry name" value="PPK2"/>
    <property type="match status" value="1"/>
</dbReference>
<feature type="domain" description="Polyphosphate kinase-2-related" evidence="4">
    <location>
        <begin position="121"/>
        <end position="347"/>
    </location>
</feature>
<evidence type="ECO:0000256" key="2">
    <source>
        <dbReference type="ARBA" id="ARBA00024500"/>
    </source>
</evidence>
<dbReference type="PANTHER" id="PTHR34383">
    <property type="entry name" value="POLYPHOSPHATE:AMP PHOSPHOTRANSFERASE-RELATED"/>
    <property type="match status" value="1"/>
</dbReference>
<dbReference type="NCBIfam" id="TIGR03709">
    <property type="entry name" value="PPK2_rel_1"/>
    <property type="match status" value="1"/>
</dbReference>
<feature type="compositionally biased region" description="Low complexity" evidence="3">
    <location>
        <begin position="68"/>
        <end position="81"/>
    </location>
</feature>
<dbReference type="PANTHER" id="PTHR34383:SF3">
    <property type="entry name" value="POLYPHOSPHATE:AMP PHOSPHOTRANSFERASE"/>
    <property type="match status" value="1"/>
</dbReference>
<dbReference type="Proteomes" id="UP000198804">
    <property type="component" value="Unassembled WGS sequence"/>
</dbReference>
<protein>
    <submittedName>
        <fullName evidence="5">Polyphosphate:nucleotide phosphotransferase, PPK2 family</fullName>
    </submittedName>
</protein>
<dbReference type="GO" id="GO:0008976">
    <property type="term" value="F:polyphosphate kinase activity"/>
    <property type="evidence" value="ECO:0007669"/>
    <property type="project" value="InterPro"/>
</dbReference>
<keyword evidence="1" id="KW-0066">ATP synthesis</keyword>
<evidence type="ECO:0000259" key="4">
    <source>
        <dbReference type="Pfam" id="PF03976"/>
    </source>
</evidence>
<dbReference type="GO" id="GO:0006754">
    <property type="term" value="P:ATP biosynthetic process"/>
    <property type="evidence" value="ECO:0007669"/>
    <property type="project" value="UniProtKB-KW"/>
</dbReference>
<evidence type="ECO:0000313" key="5">
    <source>
        <dbReference type="EMBL" id="SFK30382.1"/>
    </source>
</evidence>
<keyword evidence="5" id="KW-0808">Transferase</keyword>
<dbReference type="SUPFAM" id="SSF52540">
    <property type="entry name" value="P-loop containing nucleoside triphosphate hydrolases"/>
    <property type="match status" value="1"/>
</dbReference>
<feature type="compositionally biased region" description="Basic and acidic residues" evidence="3">
    <location>
        <begin position="51"/>
        <end position="64"/>
    </location>
</feature>
<evidence type="ECO:0000313" key="6">
    <source>
        <dbReference type="Proteomes" id="UP000198804"/>
    </source>
</evidence>
<dbReference type="AlphaFoldDB" id="A0A1I3YEY3"/>
<evidence type="ECO:0000256" key="3">
    <source>
        <dbReference type="SAM" id="MobiDB-lite"/>
    </source>
</evidence>
<dbReference type="InterPro" id="IPR027417">
    <property type="entry name" value="P-loop_NTPase"/>
</dbReference>
<dbReference type="InterPro" id="IPR022300">
    <property type="entry name" value="PPK2-rel_1"/>
</dbReference>
<keyword evidence="6" id="KW-1185">Reference proteome</keyword>
<organism evidence="5 6">
    <name type="scientific">Methylorubrum salsuginis</name>
    <dbReference type="NCBI Taxonomy" id="414703"/>
    <lineage>
        <taxon>Bacteria</taxon>
        <taxon>Pseudomonadati</taxon>
        <taxon>Pseudomonadota</taxon>
        <taxon>Alphaproteobacteria</taxon>
        <taxon>Hyphomicrobiales</taxon>
        <taxon>Methylobacteriaceae</taxon>
        <taxon>Methylorubrum</taxon>
    </lineage>
</organism>
<proteinExistence type="predicted"/>